<evidence type="ECO:0000313" key="2">
    <source>
        <dbReference type="Proteomes" id="UP000045978"/>
    </source>
</evidence>
<protein>
    <submittedName>
        <fullName evidence="1">Uncharacterized protein</fullName>
    </submittedName>
</protein>
<evidence type="ECO:0000313" key="1">
    <source>
        <dbReference type="EMBL" id="CTP90553.1"/>
    </source>
</evidence>
<dbReference type="EMBL" id="CXOJ01000072">
    <property type="protein sequence ID" value="CTP90553.1"/>
    <property type="molecule type" value="Genomic_DNA"/>
</dbReference>
<proteinExistence type="predicted"/>
<dbReference type="AlphaFoldDB" id="A0A0K2ZXZ1"/>
<sequence>MFHRRRGCNQAAAPVGFSYSAQPVHAGCVACAWRLHCGGTGHHCHIGRVIGSGNSAGTGVCRDAVQTLIEASGVRCTDTKAARGCTAGNPDAGDIYDVALSPDCGDDSFFASVAQDTRPACPPSRAGDAACLVHQIGFTHLLSMPDKVMRPLKVAVQLGQEDPLVFTRAFLVALVLCAALVACKPQQAEHAATTPVPATVAPTGPSPANCPNADFDSFLKRFSADIAVQEKATADPLTMIRLDPDAQPEPKPVTSTVALHDVEWPVIPNLDAARNGGREVTISEEAGGRRVLVRTADTSDQQVYHFAQRPCWTLVKVDDQSL</sequence>
<gene>
    <name evidence="1" type="ORF">XTPLMG730_2852</name>
</gene>
<dbReference type="Proteomes" id="UP000045978">
    <property type="component" value="Unassembled WGS sequence"/>
</dbReference>
<accession>A0A0K2ZXZ1</accession>
<name>A0A0K2ZXZ1_9XANT</name>
<reference evidence="1 2" key="1">
    <citation type="submission" date="2015-07" db="EMBL/GenBank/DDBJ databases">
        <authorList>
            <person name="Noorani M."/>
        </authorList>
    </citation>
    <scope>NUCLEOTIDE SEQUENCE [LARGE SCALE GENOMIC DNA]</scope>
    <source>
        <strain evidence="1">LMG730</strain>
    </source>
</reference>
<organism evidence="1 2">
    <name type="scientific">Xanthomonas graminis pv. phlei</name>
    <dbReference type="NCBI Taxonomy" id="487906"/>
    <lineage>
        <taxon>Bacteria</taxon>
        <taxon>Pseudomonadati</taxon>
        <taxon>Pseudomonadota</taxon>
        <taxon>Gammaproteobacteria</taxon>
        <taxon>Lysobacterales</taxon>
        <taxon>Lysobacteraceae</taxon>
        <taxon>Xanthomonas</taxon>
        <taxon>Xanthomonas translucens group</taxon>
        <taxon>Xanthomonas graminis</taxon>
    </lineage>
</organism>